<comment type="caution">
    <text evidence="2">The sequence shown here is derived from an EMBL/GenBank/DDBJ whole genome shotgun (WGS) entry which is preliminary data.</text>
</comment>
<feature type="chain" id="PRO_5002169085" evidence="1">
    <location>
        <begin position="24"/>
        <end position="208"/>
    </location>
</feature>
<dbReference type="EMBL" id="JWZT01003426">
    <property type="protein sequence ID" value="KII66862.1"/>
    <property type="molecule type" value="Genomic_DNA"/>
</dbReference>
<feature type="signal peptide" evidence="1">
    <location>
        <begin position="1"/>
        <end position="23"/>
    </location>
</feature>
<evidence type="ECO:0000313" key="2">
    <source>
        <dbReference type="EMBL" id="KII66862.1"/>
    </source>
</evidence>
<name>A0A0C2MYY3_THEKT</name>
<sequence length="208" mass="24158">MVHQKHIIVLWLFVSIRAYHSWAEPKDGIKTHYPRIDVCKGTVPTLRVFVCVYKSGYLESETQLVDFRKFFRMFLDLRISKPASHARLTKLVKLCRQTSSILERRDTCNSLDITSLVLNQHKEVNHEYMHGKCFVEQVYKDLSKPVGTPVTGVDTDGQKSLSNSEMNSIHEKSGHMHYLSVNRRPMTPERLKKIQDLYSKLDRALKTP</sequence>
<dbReference type="AlphaFoldDB" id="A0A0C2MYY3"/>
<gene>
    <name evidence="2" type="ORF">RF11_04164</name>
</gene>
<organism evidence="2 3">
    <name type="scientific">Thelohanellus kitauei</name>
    <name type="common">Myxosporean</name>
    <dbReference type="NCBI Taxonomy" id="669202"/>
    <lineage>
        <taxon>Eukaryota</taxon>
        <taxon>Metazoa</taxon>
        <taxon>Cnidaria</taxon>
        <taxon>Myxozoa</taxon>
        <taxon>Myxosporea</taxon>
        <taxon>Bivalvulida</taxon>
        <taxon>Platysporina</taxon>
        <taxon>Myxobolidae</taxon>
        <taxon>Thelohanellus</taxon>
    </lineage>
</organism>
<keyword evidence="1" id="KW-0732">Signal</keyword>
<evidence type="ECO:0000313" key="3">
    <source>
        <dbReference type="Proteomes" id="UP000031668"/>
    </source>
</evidence>
<accession>A0A0C2MYY3</accession>
<evidence type="ECO:0000256" key="1">
    <source>
        <dbReference type="SAM" id="SignalP"/>
    </source>
</evidence>
<keyword evidence="3" id="KW-1185">Reference proteome</keyword>
<dbReference type="Proteomes" id="UP000031668">
    <property type="component" value="Unassembled WGS sequence"/>
</dbReference>
<protein>
    <submittedName>
        <fullName evidence="2">Uncharacterized protein</fullName>
    </submittedName>
</protein>
<proteinExistence type="predicted"/>
<reference evidence="2 3" key="1">
    <citation type="journal article" date="2014" name="Genome Biol. Evol.">
        <title>The genome of the myxosporean Thelohanellus kitauei shows adaptations to nutrient acquisition within its fish host.</title>
        <authorList>
            <person name="Yang Y."/>
            <person name="Xiong J."/>
            <person name="Zhou Z."/>
            <person name="Huo F."/>
            <person name="Miao W."/>
            <person name="Ran C."/>
            <person name="Liu Y."/>
            <person name="Zhang J."/>
            <person name="Feng J."/>
            <person name="Wang M."/>
            <person name="Wang M."/>
            <person name="Wang L."/>
            <person name="Yao B."/>
        </authorList>
    </citation>
    <scope>NUCLEOTIDE SEQUENCE [LARGE SCALE GENOMIC DNA]</scope>
    <source>
        <strain evidence="2">Wuqing</strain>
    </source>
</reference>